<comment type="caution">
    <text evidence="7">The sequence shown here is derived from an EMBL/GenBank/DDBJ whole genome shotgun (WGS) entry which is preliminary data.</text>
</comment>
<protein>
    <recommendedName>
        <fullName evidence="6">FAD/NAD(P)-binding domain-containing protein</fullName>
    </recommendedName>
</protein>
<dbReference type="SUPFAM" id="SSF51905">
    <property type="entry name" value="FAD/NAD(P)-binding domain"/>
    <property type="match status" value="2"/>
</dbReference>
<evidence type="ECO:0000259" key="6">
    <source>
        <dbReference type="Pfam" id="PF07992"/>
    </source>
</evidence>
<evidence type="ECO:0000256" key="1">
    <source>
        <dbReference type="ARBA" id="ARBA00001974"/>
    </source>
</evidence>
<dbReference type="InterPro" id="IPR051169">
    <property type="entry name" value="NADH-Q_oxidoreductase"/>
</dbReference>
<dbReference type="InterPro" id="IPR036188">
    <property type="entry name" value="FAD/NAD-bd_sf"/>
</dbReference>
<comment type="cofactor">
    <cofactor evidence="1">
        <name>FAD</name>
        <dbReference type="ChEBI" id="CHEBI:57692"/>
    </cofactor>
</comment>
<dbReference type="GO" id="GO:0003955">
    <property type="term" value="F:NAD(P)H dehydrogenase (quinone) activity"/>
    <property type="evidence" value="ECO:0007669"/>
    <property type="project" value="TreeGrafter"/>
</dbReference>
<dbReference type="PANTHER" id="PTHR42913:SF3">
    <property type="entry name" value="64 KDA MITOCHONDRIAL NADH DEHYDROGENASE (EUROFUNG)"/>
    <property type="match status" value="1"/>
</dbReference>
<dbReference type="Pfam" id="PF07992">
    <property type="entry name" value="Pyr_redox_2"/>
    <property type="match status" value="1"/>
</dbReference>
<evidence type="ECO:0000256" key="3">
    <source>
        <dbReference type="ARBA" id="ARBA00022630"/>
    </source>
</evidence>
<keyword evidence="5" id="KW-0560">Oxidoreductase</keyword>
<dbReference type="PRINTS" id="PR00411">
    <property type="entry name" value="PNDRDTASEI"/>
</dbReference>
<gene>
    <name evidence="7" type="ORF">A3B54_04175</name>
</gene>
<dbReference type="InterPro" id="IPR023753">
    <property type="entry name" value="FAD/NAD-binding_dom"/>
</dbReference>
<proteinExistence type="inferred from homology"/>
<dbReference type="PANTHER" id="PTHR42913">
    <property type="entry name" value="APOPTOSIS-INDUCING FACTOR 1"/>
    <property type="match status" value="1"/>
</dbReference>
<evidence type="ECO:0000256" key="4">
    <source>
        <dbReference type="ARBA" id="ARBA00022827"/>
    </source>
</evidence>
<keyword evidence="3" id="KW-0285">Flavoprotein</keyword>
<feature type="domain" description="FAD/NAD(P)-binding" evidence="6">
    <location>
        <begin position="8"/>
        <end position="318"/>
    </location>
</feature>
<evidence type="ECO:0000256" key="2">
    <source>
        <dbReference type="ARBA" id="ARBA00005272"/>
    </source>
</evidence>
<dbReference type="EMBL" id="MFBT01000039">
    <property type="protein sequence ID" value="OGD98280.1"/>
    <property type="molecule type" value="Genomic_DNA"/>
</dbReference>
<evidence type="ECO:0000313" key="7">
    <source>
        <dbReference type="EMBL" id="OGD98280.1"/>
    </source>
</evidence>
<evidence type="ECO:0000256" key="5">
    <source>
        <dbReference type="ARBA" id="ARBA00023002"/>
    </source>
</evidence>
<dbReference type="GO" id="GO:0019646">
    <property type="term" value="P:aerobic electron transport chain"/>
    <property type="evidence" value="ECO:0007669"/>
    <property type="project" value="TreeGrafter"/>
</dbReference>
<organism evidence="7 8">
    <name type="scientific">Candidatus Curtissbacteria bacterium RIFCSPLOWO2_01_FULL_42_50</name>
    <dbReference type="NCBI Taxonomy" id="1797730"/>
    <lineage>
        <taxon>Bacteria</taxon>
        <taxon>Candidatus Curtissiibacteriota</taxon>
    </lineage>
</organism>
<comment type="similarity">
    <text evidence="2">Belongs to the NADH dehydrogenase family.</text>
</comment>
<name>A0A1F5H294_9BACT</name>
<dbReference type="AlphaFoldDB" id="A0A1F5H294"/>
<sequence length="413" mass="44825">MDNKEEQKVVIIGGGFGGVSTALDLSKLNIANLKITLVSDKPHFEYHPALYRVVTGKSPLEVCIPLEEIFAGKKVEVVEDKISKIQLEDKVVIGQSGSKYKFNFLVLALGSETAYLAIPGLMEHSFGFKSISEAIRLKNHLHAVFAKCKTASKEEKVCLVHIIIVGAGTSGTELAGELALYTKTLAKNHDIDPTLVTIDLIEAAPQILPSLPSDIAKNIEKRLRFLGINIFVNRTLLKEEIREVYLKDMKMKTKTVIWTAGVAPNALLGRTRKFRTNQKGQVIVDEYLQAAGHTGVFVIGDGAAGKYSGMAQTAIADGKIAAANIGRLINGLPLIKNQPQKPIAAIPVGKSWAAVIIGKVRIYGTLGWVLRRLADLRFFASVLPLKKALLAFGSGKTLCESCPICLPESSMEQ</sequence>
<dbReference type="PRINTS" id="PR00368">
    <property type="entry name" value="FADPNR"/>
</dbReference>
<dbReference type="Gene3D" id="3.50.50.100">
    <property type="match status" value="1"/>
</dbReference>
<dbReference type="Proteomes" id="UP000177039">
    <property type="component" value="Unassembled WGS sequence"/>
</dbReference>
<evidence type="ECO:0000313" key="8">
    <source>
        <dbReference type="Proteomes" id="UP000177039"/>
    </source>
</evidence>
<keyword evidence="4" id="KW-0274">FAD</keyword>
<reference evidence="7 8" key="1">
    <citation type="journal article" date="2016" name="Nat. Commun.">
        <title>Thousands of microbial genomes shed light on interconnected biogeochemical processes in an aquifer system.</title>
        <authorList>
            <person name="Anantharaman K."/>
            <person name="Brown C.T."/>
            <person name="Hug L.A."/>
            <person name="Sharon I."/>
            <person name="Castelle C.J."/>
            <person name="Probst A.J."/>
            <person name="Thomas B.C."/>
            <person name="Singh A."/>
            <person name="Wilkins M.J."/>
            <person name="Karaoz U."/>
            <person name="Brodie E.L."/>
            <person name="Williams K.H."/>
            <person name="Hubbard S.S."/>
            <person name="Banfield J.F."/>
        </authorList>
    </citation>
    <scope>NUCLEOTIDE SEQUENCE [LARGE SCALE GENOMIC DNA]</scope>
</reference>
<accession>A0A1F5H294</accession>